<dbReference type="EMBL" id="SJOP01000016">
    <property type="protein sequence ID" value="TCC02425.1"/>
    <property type="molecule type" value="Genomic_DNA"/>
</dbReference>
<evidence type="ECO:0000313" key="2">
    <source>
        <dbReference type="Proteomes" id="UP000291793"/>
    </source>
</evidence>
<organism evidence="1 2">
    <name type="scientific">Kosakonia quasisacchari</name>
    <dbReference type="NCBI Taxonomy" id="2529380"/>
    <lineage>
        <taxon>Bacteria</taxon>
        <taxon>Pseudomonadati</taxon>
        <taxon>Pseudomonadota</taxon>
        <taxon>Gammaproteobacteria</taxon>
        <taxon>Enterobacterales</taxon>
        <taxon>Enterobacteriaceae</taxon>
        <taxon>Kosakonia</taxon>
    </lineage>
</organism>
<dbReference type="AlphaFoldDB" id="A0A4R0GWK7"/>
<reference evidence="1 2" key="1">
    <citation type="submission" date="2019-02" db="EMBL/GenBank/DDBJ databases">
        <title>The draft genome of Kosakonia quasisacchari strain WCHKQ120001.</title>
        <authorList>
            <person name="Wang C."/>
            <person name="Feng Y."/>
            <person name="Zong Z."/>
        </authorList>
    </citation>
    <scope>NUCLEOTIDE SEQUENCE [LARGE SCALE GENOMIC DNA]</scope>
    <source>
        <strain evidence="1 2">WCHKQ120001</strain>
    </source>
</reference>
<keyword evidence="2" id="KW-1185">Reference proteome</keyword>
<protein>
    <submittedName>
        <fullName evidence="1">Uncharacterized protein</fullName>
    </submittedName>
</protein>
<sequence length="39" mass="4561">MLLRTAFGRASAKSIVSRRNPCCTHKKPAKWPVFYLLRR</sequence>
<comment type="caution">
    <text evidence="1">The sequence shown here is derived from an EMBL/GenBank/DDBJ whole genome shotgun (WGS) entry which is preliminary data.</text>
</comment>
<evidence type="ECO:0000313" key="1">
    <source>
        <dbReference type="EMBL" id="TCC02425.1"/>
    </source>
</evidence>
<name>A0A4R0GWK7_9ENTR</name>
<gene>
    <name evidence="1" type="ORF">E0L21_17065</name>
</gene>
<proteinExistence type="predicted"/>
<dbReference type="Proteomes" id="UP000291793">
    <property type="component" value="Unassembled WGS sequence"/>
</dbReference>
<accession>A0A4R0GWK7</accession>